<keyword evidence="2" id="KW-1185">Reference proteome</keyword>
<evidence type="ECO:0000313" key="1">
    <source>
        <dbReference type="EMBL" id="CAG8495315.1"/>
    </source>
</evidence>
<comment type="caution">
    <text evidence="1">The sequence shown here is derived from an EMBL/GenBank/DDBJ whole genome shotgun (WGS) entry which is preliminary data.</text>
</comment>
<sequence>MSQRLSNIISKSRINQIRKIRPPFRSIWVNAIINKYENEVQKTNHNTIKGSQKNNHLTNLKTPPKFSDYKVKVKVIHVYTGFNP</sequence>
<evidence type="ECO:0000313" key="2">
    <source>
        <dbReference type="Proteomes" id="UP000789901"/>
    </source>
</evidence>
<dbReference type="EMBL" id="CAJVQB010000554">
    <property type="protein sequence ID" value="CAG8495315.1"/>
    <property type="molecule type" value="Genomic_DNA"/>
</dbReference>
<organism evidence="1 2">
    <name type="scientific">Gigaspora margarita</name>
    <dbReference type="NCBI Taxonomy" id="4874"/>
    <lineage>
        <taxon>Eukaryota</taxon>
        <taxon>Fungi</taxon>
        <taxon>Fungi incertae sedis</taxon>
        <taxon>Mucoromycota</taxon>
        <taxon>Glomeromycotina</taxon>
        <taxon>Glomeromycetes</taxon>
        <taxon>Diversisporales</taxon>
        <taxon>Gigasporaceae</taxon>
        <taxon>Gigaspora</taxon>
    </lineage>
</organism>
<name>A0ABM8W0R2_GIGMA</name>
<reference evidence="1 2" key="1">
    <citation type="submission" date="2021-06" db="EMBL/GenBank/DDBJ databases">
        <authorList>
            <person name="Kallberg Y."/>
            <person name="Tangrot J."/>
            <person name="Rosling A."/>
        </authorList>
    </citation>
    <scope>NUCLEOTIDE SEQUENCE [LARGE SCALE GENOMIC DNA]</scope>
    <source>
        <strain evidence="1 2">120-4 pot B 10/14</strain>
    </source>
</reference>
<proteinExistence type="predicted"/>
<protein>
    <submittedName>
        <fullName evidence="1">39732_t:CDS:1</fullName>
    </submittedName>
</protein>
<accession>A0ABM8W0R2</accession>
<dbReference type="Proteomes" id="UP000789901">
    <property type="component" value="Unassembled WGS sequence"/>
</dbReference>
<gene>
    <name evidence="1" type="ORF">GMARGA_LOCUS1926</name>
</gene>